<dbReference type="InterPro" id="IPR027408">
    <property type="entry name" value="PNPase/RNase_PH_dom_sf"/>
</dbReference>
<feature type="domain" description="Exoribonuclease phosphorolytic" evidence="13">
    <location>
        <begin position="192"/>
        <end position="256"/>
    </location>
</feature>
<dbReference type="GO" id="GO:0071028">
    <property type="term" value="P:nuclear mRNA surveillance"/>
    <property type="evidence" value="ECO:0007669"/>
    <property type="project" value="TreeGrafter"/>
</dbReference>
<evidence type="ECO:0000259" key="12">
    <source>
        <dbReference type="Pfam" id="PF01138"/>
    </source>
</evidence>
<keyword evidence="6" id="KW-0698">rRNA processing</keyword>
<evidence type="ECO:0000256" key="1">
    <source>
        <dbReference type="ARBA" id="ARBA00004496"/>
    </source>
</evidence>
<dbReference type="OrthoDB" id="10264038at2759"/>
<dbReference type="GO" id="GO:0071038">
    <property type="term" value="P:TRAMP-dependent tRNA surveillance pathway"/>
    <property type="evidence" value="ECO:0007669"/>
    <property type="project" value="TreeGrafter"/>
</dbReference>
<evidence type="ECO:0000259" key="13">
    <source>
        <dbReference type="Pfam" id="PF03725"/>
    </source>
</evidence>
<protein>
    <recommendedName>
        <fullName evidence="4">Exosome complex component RRP45</fullName>
    </recommendedName>
    <alternativeName>
        <fullName evidence="10">Ribosomal RNA-processing protein 45</fullName>
    </alternativeName>
</protein>
<keyword evidence="5" id="KW-0963">Cytoplasm</keyword>
<dbReference type="InterPro" id="IPR001247">
    <property type="entry name" value="ExoRNase_PH_dom1"/>
</dbReference>
<dbReference type="PANTHER" id="PTHR11097">
    <property type="entry name" value="EXOSOME COMPLEX EXONUCLEASE RIBOSOMAL RNA PROCESSING PROTEIN"/>
    <property type="match status" value="1"/>
</dbReference>
<evidence type="ECO:0000313" key="15">
    <source>
        <dbReference type="Proteomes" id="UP000664203"/>
    </source>
</evidence>
<evidence type="ECO:0000256" key="11">
    <source>
        <dbReference type="SAM" id="MobiDB-lite"/>
    </source>
</evidence>
<evidence type="ECO:0000256" key="2">
    <source>
        <dbReference type="ARBA" id="ARBA00004604"/>
    </source>
</evidence>
<dbReference type="Gene3D" id="3.30.230.70">
    <property type="entry name" value="GHMP Kinase, N-terminal domain"/>
    <property type="match status" value="1"/>
</dbReference>
<dbReference type="FunFam" id="3.30.230.70:FF:000005">
    <property type="entry name" value="Exosome complex component RRP45"/>
    <property type="match status" value="1"/>
</dbReference>
<evidence type="ECO:0000256" key="8">
    <source>
        <dbReference type="ARBA" id="ARBA00022884"/>
    </source>
</evidence>
<keyword evidence="7" id="KW-0271">Exosome</keyword>
<evidence type="ECO:0000313" key="14">
    <source>
        <dbReference type="EMBL" id="CAF9924622.1"/>
    </source>
</evidence>
<evidence type="ECO:0000256" key="3">
    <source>
        <dbReference type="ARBA" id="ARBA00006678"/>
    </source>
</evidence>
<evidence type="ECO:0000256" key="6">
    <source>
        <dbReference type="ARBA" id="ARBA00022552"/>
    </source>
</evidence>
<dbReference type="InterPro" id="IPR050590">
    <property type="entry name" value="Exosome_comp_Rrp42_subfam"/>
</dbReference>
<comment type="subcellular location">
    <subcellularLocation>
        <location evidence="1">Cytoplasm</location>
    </subcellularLocation>
    <subcellularLocation>
        <location evidence="2">Nucleus</location>
        <location evidence="2">Nucleolus</location>
    </subcellularLocation>
</comment>
<dbReference type="Proteomes" id="UP000664203">
    <property type="component" value="Unassembled WGS sequence"/>
</dbReference>
<dbReference type="EMBL" id="CAJPDR010000192">
    <property type="protein sequence ID" value="CAF9924622.1"/>
    <property type="molecule type" value="Genomic_DNA"/>
</dbReference>
<evidence type="ECO:0000256" key="5">
    <source>
        <dbReference type="ARBA" id="ARBA00022490"/>
    </source>
</evidence>
<evidence type="ECO:0000256" key="7">
    <source>
        <dbReference type="ARBA" id="ARBA00022835"/>
    </source>
</evidence>
<comment type="caution">
    <text evidence="14">The sequence shown here is derived from an EMBL/GenBank/DDBJ whole genome shotgun (WGS) entry which is preliminary data.</text>
</comment>
<dbReference type="GO" id="GO:0005730">
    <property type="term" value="C:nucleolus"/>
    <property type="evidence" value="ECO:0007669"/>
    <property type="project" value="UniProtKB-SubCell"/>
</dbReference>
<dbReference type="GO" id="GO:0000467">
    <property type="term" value="P:exonucleolytic trimming to generate mature 3'-end of 5.8S rRNA from tricistronic rRNA transcript (SSU-rRNA, 5.8S rRNA, LSU-rRNA)"/>
    <property type="evidence" value="ECO:0007669"/>
    <property type="project" value="TreeGrafter"/>
</dbReference>
<dbReference type="GO" id="GO:0035925">
    <property type="term" value="F:mRNA 3'-UTR AU-rich region binding"/>
    <property type="evidence" value="ECO:0007669"/>
    <property type="project" value="TreeGrafter"/>
</dbReference>
<dbReference type="GO" id="GO:0016075">
    <property type="term" value="P:rRNA catabolic process"/>
    <property type="evidence" value="ECO:0007669"/>
    <property type="project" value="TreeGrafter"/>
</dbReference>
<dbReference type="CDD" id="cd11368">
    <property type="entry name" value="RNase_PH_RRP45"/>
    <property type="match status" value="1"/>
</dbReference>
<evidence type="ECO:0000256" key="10">
    <source>
        <dbReference type="ARBA" id="ARBA00077933"/>
    </source>
</evidence>
<dbReference type="GO" id="GO:0034476">
    <property type="term" value="P:U5 snRNA 3'-end processing"/>
    <property type="evidence" value="ECO:0007669"/>
    <property type="project" value="TreeGrafter"/>
</dbReference>
<keyword evidence="9" id="KW-0539">Nucleus</keyword>
<dbReference type="InterPro" id="IPR033100">
    <property type="entry name" value="Rrp45"/>
</dbReference>
<name>A0A8H3IE18_9LECA</name>
<dbReference type="Pfam" id="PF03725">
    <property type="entry name" value="RNase_PH_C"/>
    <property type="match status" value="1"/>
</dbReference>
<dbReference type="InterPro" id="IPR015847">
    <property type="entry name" value="ExoRNase_PH_dom2"/>
</dbReference>
<organism evidence="14 15">
    <name type="scientific">Alectoria fallacina</name>
    <dbReference type="NCBI Taxonomy" id="1903189"/>
    <lineage>
        <taxon>Eukaryota</taxon>
        <taxon>Fungi</taxon>
        <taxon>Dikarya</taxon>
        <taxon>Ascomycota</taxon>
        <taxon>Pezizomycotina</taxon>
        <taxon>Lecanoromycetes</taxon>
        <taxon>OSLEUM clade</taxon>
        <taxon>Lecanoromycetidae</taxon>
        <taxon>Lecanorales</taxon>
        <taxon>Lecanorineae</taxon>
        <taxon>Parmeliaceae</taxon>
        <taxon>Alectoria</taxon>
    </lineage>
</organism>
<gene>
    <name evidence="14" type="ORF">ALECFALPRED_002810</name>
</gene>
<dbReference type="SUPFAM" id="SSF55666">
    <property type="entry name" value="Ribonuclease PH domain 2-like"/>
    <property type="match status" value="1"/>
</dbReference>
<dbReference type="SUPFAM" id="SSF54211">
    <property type="entry name" value="Ribosomal protein S5 domain 2-like"/>
    <property type="match status" value="1"/>
</dbReference>
<dbReference type="GO" id="GO:0034475">
    <property type="term" value="P:U4 snRNA 3'-end processing"/>
    <property type="evidence" value="ECO:0007669"/>
    <property type="project" value="TreeGrafter"/>
</dbReference>
<comment type="similarity">
    <text evidence="3">Belongs to the RNase PH family.</text>
</comment>
<dbReference type="PANTHER" id="PTHR11097:SF14">
    <property type="entry name" value="EXOSOME COMPLEX COMPONENT RRP45"/>
    <property type="match status" value="1"/>
</dbReference>
<evidence type="ECO:0000256" key="4">
    <source>
        <dbReference type="ARBA" id="ARBA00019572"/>
    </source>
</evidence>
<evidence type="ECO:0000256" key="9">
    <source>
        <dbReference type="ARBA" id="ARBA00023242"/>
    </source>
</evidence>
<dbReference type="GO" id="GO:0000177">
    <property type="term" value="C:cytoplasmic exosome (RNase complex)"/>
    <property type="evidence" value="ECO:0007669"/>
    <property type="project" value="TreeGrafter"/>
</dbReference>
<dbReference type="GO" id="GO:0034473">
    <property type="term" value="P:U1 snRNA 3'-end processing"/>
    <property type="evidence" value="ECO:0007669"/>
    <property type="project" value="TreeGrafter"/>
</dbReference>
<dbReference type="GO" id="GO:0000176">
    <property type="term" value="C:nuclear exosome (RNase complex)"/>
    <property type="evidence" value="ECO:0007669"/>
    <property type="project" value="TreeGrafter"/>
</dbReference>
<dbReference type="InterPro" id="IPR020568">
    <property type="entry name" value="Ribosomal_Su5_D2-typ_SF"/>
</dbReference>
<accession>A0A8H3IE18</accession>
<proteinExistence type="inferred from homology"/>
<feature type="region of interest" description="Disordered" evidence="11">
    <location>
        <begin position="273"/>
        <end position="292"/>
    </location>
</feature>
<dbReference type="InterPro" id="IPR036345">
    <property type="entry name" value="ExoRNase_PH_dom2_sf"/>
</dbReference>
<dbReference type="AlphaFoldDB" id="A0A8H3IE18"/>
<reference evidence="14" key="1">
    <citation type="submission" date="2021-03" db="EMBL/GenBank/DDBJ databases">
        <authorList>
            <person name="Tagirdzhanova G."/>
        </authorList>
    </citation>
    <scope>NUCLEOTIDE SEQUENCE</scope>
</reference>
<keyword evidence="8" id="KW-0694">RNA-binding</keyword>
<dbReference type="Pfam" id="PF01138">
    <property type="entry name" value="RNase_PH"/>
    <property type="match status" value="1"/>
</dbReference>
<keyword evidence="15" id="KW-1185">Reference proteome</keyword>
<sequence>MPREAEPSFNERAFLLQAVQDNIRLDGRALDTYRNLDISFADNFGIADVRLGKTRVITRISASITAPRHDRKLDGIFTITTELSPLASPAFESGRQSDLETHLSRILEISLRRSQALSTESLCLVAGQKVWSLRADIHVLDYDGGLIDACCLSTLTALRHYRIPDTSVKGGELTVYTPLERDPVPLAILHHPLCVTFNFFELGEKWLVDATLMEQQCSEGEVVVAANPQGEVCLLQKGGGGEMDALVLLRCVEVALGKVRELGKVVDGALERDAKRRDKGGKSRELRAENER</sequence>
<feature type="domain" description="Exoribonuclease phosphorolytic" evidence="12">
    <location>
        <begin position="34"/>
        <end position="164"/>
    </location>
</feature>
<dbReference type="GO" id="GO:0071035">
    <property type="term" value="P:nuclear polyadenylation-dependent rRNA catabolic process"/>
    <property type="evidence" value="ECO:0007669"/>
    <property type="project" value="TreeGrafter"/>
</dbReference>